<organism evidence="1 2">
    <name type="scientific">Psilocybe cf. subviscida</name>
    <dbReference type="NCBI Taxonomy" id="2480587"/>
    <lineage>
        <taxon>Eukaryota</taxon>
        <taxon>Fungi</taxon>
        <taxon>Dikarya</taxon>
        <taxon>Basidiomycota</taxon>
        <taxon>Agaricomycotina</taxon>
        <taxon>Agaricomycetes</taxon>
        <taxon>Agaricomycetidae</taxon>
        <taxon>Agaricales</taxon>
        <taxon>Agaricineae</taxon>
        <taxon>Strophariaceae</taxon>
        <taxon>Psilocybe</taxon>
    </lineage>
</organism>
<accession>A0A8H5BF95</accession>
<comment type="caution">
    <text evidence="1">The sequence shown here is derived from an EMBL/GenBank/DDBJ whole genome shotgun (WGS) entry which is preliminary data.</text>
</comment>
<protein>
    <submittedName>
        <fullName evidence="1">Uncharacterized protein</fullName>
    </submittedName>
</protein>
<keyword evidence="2" id="KW-1185">Reference proteome</keyword>
<dbReference type="AlphaFoldDB" id="A0A8H5BF95"/>
<name>A0A8H5BF95_9AGAR</name>
<proteinExistence type="predicted"/>
<gene>
    <name evidence="1" type="ORF">D9619_001890</name>
</gene>
<reference evidence="1 2" key="1">
    <citation type="journal article" date="2020" name="ISME J.">
        <title>Uncovering the hidden diversity of litter-decomposition mechanisms in mushroom-forming fungi.</title>
        <authorList>
            <person name="Floudas D."/>
            <person name="Bentzer J."/>
            <person name="Ahren D."/>
            <person name="Johansson T."/>
            <person name="Persson P."/>
            <person name="Tunlid A."/>
        </authorList>
    </citation>
    <scope>NUCLEOTIDE SEQUENCE [LARGE SCALE GENOMIC DNA]</scope>
    <source>
        <strain evidence="1 2">CBS 101986</strain>
    </source>
</reference>
<dbReference type="EMBL" id="JAACJJ010000028">
    <property type="protein sequence ID" value="KAF5322041.1"/>
    <property type="molecule type" value="Genomic_DNA"/>
</dbReference>
<sequence length="407" mass="45293">MPTEEHLAMRPQKKVWSSVDIAKVEANNSVESYVSASNSSTRLRLSNSSTFLLNADKTSTPGSTTILTRLRYPEMKGIFQGTWSYGLFSDTQGDSLTTYLNAHTGRPAVLVRQERSWLCLLRSAFLAYCLFSCLFVLSRLHYNGFISLPTSVSGTSSSYSPFGTETSLAIGPYLTMSSGSTTTKLEPFILQGKGHAHITICAWLHESELSHVNTWIRSWNGSLSLLVTSAALPGTSQHAELLGTIRSMSRQWSSMRSEVSLHLLHTPHHELLSPNNFLNLAKLFSQSDWVVLYPGKIRGDMPTALREAANSVNLDKETSIRVLNSASSVYPFPVLSPLMLPAKYDFWCPERMLAPLTRISDWNECLWQASLETLGKLEVTGRPTTMKAGHEKDLGVEVWHCFLPKLE</sequence>
<evidence type="ECO:0000313" key="2">
    <source>
        <dbReference type="Proteomes" id="UP000567179"/>
    </source>
</evidence>
<dbReference type="Proteomes" id="UP000567179">
    <property type="component" value="Unassembled WGS sequence"/>
</dbReference>
<evidence type="ECO:0000313" key="1">
    <source>
        <dbReference type="EMBL" id="KAF5322041.1"/>
    </source>
</evidence>
<dbReference type="OrthoDB" id="3056235at2759"/>